<organism evidence="2">
    <name type="scientific">freshwater metagenome</name>
    <dbReference type="NCBI Taxonomy" id="449393"/>
    <lineage>
        <taxon>unclassified sequences</taxon>
        <taxon>metagenomes</taxon>
        <taxon>ecological metagenomes</taxon>
    </lineage>
</organism>
<dbReference type="EMBL" id="CAEZYX010000079">
    <property type="protein sequence ID" value="CAB4744516.1"/>
    <property type="molecule type" value="Genomic_DNA"/>
</dbReference>
<sequence length="367" mass="38532">MSKKQIPVTTEAKPVRAPSPTPEADSIYEVFEETPAAPPAAAAIESTINMRSAPGTLPSRSTNPASCPIAVIVPIVSKKSASNSVKTINKADTTEILLNEPKRLNWPSSPKSGVATTESGIAGTFKPQPFGFTLPVAPSKLGPIFNEDSITIATTVETTIPIRSAALTLRTMSPIIRSRPKPKTRTGQPTKDPPSPRVTGTGPAAVRRTNPASTKPIKAIKRPIPTDIATFNCVGTALNTATRNPVRTKTVMIKPSRTTKPIASAHVICEAMPTATKVFNPRPVASASGKFATTPIRIVITPATSAVAAAISARLGASPPPRNFPSPSLANPIINGLSATIYAIVKKVTMPPRTSCPTVEPRCEILK</sequence>
<accession>A0A6J6TBJ2</accession>
<feature type="region of interest" description="Disordered" evidence="1">
    <location>
        <begin position="1"/>
        <end position="23"/>
    </location>
</feature>
<gene>
    <name evidence="2" type="ORF">UFOPK2802_00765</name>
</gene>
<protein>
    <submittedName>
        <fullName evidence="2">Unannotated protein</fullName>
    </submittedName>
</protein>
<evidence type="ECO:0000313" key="2">
    <source>
        <dbReference type="EMBL" id="CAB4744516.1"/>
    </source>
</evidence>
<feature type="region of interest" description="Disordered" evidence="1">
    <location>
        <begin position="174"/>
        <end position="215"/>
    </location>
</feature>
<reference evidence="2" key="1">
    <citation type="submission" date="2020-05" db="EMBL/GenBank/DDBJ databases">
        <authorList>
            <person name="Chiriac C."/>
            <person name="Salcher M."/>
            <person name="Ghai R."/>
            <person name="Kavagutti S V."/>
        </authorList>
    </citation>
    <scope>NUCLEOTIDE SEQUENCE</scope>
</reference>
<evidence type="ECO:0000256" key="1">
    <source>
        <dbReference type="SAM" id="MobiDB-lite"/>
    </source>
</evidence>
<name>A0A6J6TBJ2_9ZZZZ</name>
<proteinExistence type="predicted"/>
<dbReference type="AlphaFoldDB" id="A0A6J6TBJ2"/>